<dbReference type="InParanoid" id="A0A0P0WHJ2"/>
<evidence type="ECO:0007829" key="5">
    <source>
        <dbReference type="PeptideAtlas" id="A0A0P0WHJ2"/>
    </source>
</evidence>
<dbReference type="SMR" id="A0A0P0WHJ2"/>
<dbReference type="PaxDb" id="39947-A0A0P0WHJ2"/>
<keyword evidence="2" id="KW-1133">Transmembrane helix</keyword>
<dbReference type="AlphaFoldDB" id="A0A0P0WHJ2"/>
<dbReference type="Proteomes" id="UP000059680">
    <property type="component" value="Chromosome 5"/>
</dbReference>
<evidence type="ECO:0000313" key="4">
    <source>
        <dbReference type="Proteomes" id="UP000059680"/>
    </source>
</evidence>
<evidence type="ECO:0007829" key="6">
    <source>
        <dbReference type="ProteomicsDB" id="A0A0P0WHJ2"/>
    </source>
</evidence>
<protein>
    <submittedName>
        <fullName evidence="3">Os05g0128100 protein</fullName>
    </submittedName>
</protein>
<keyword evidence="4" id="KW-1185">Reference proteome</keyword>
<evidence type="ECO:0000313" key="3">
    <source>
        <dbReference type="EMBL" id="BAS92085.1"/>
    </source>
</evidence>
<organism evidence="3 4">
    <name type="scientific">Oryza sativa subsp. japonica</name>
    <name type="common">Rice</name>
    <dbReference type="NCBI Taxonomy" id="39947"/>
    <lineage>
        <taxon>Eukaryota</taxon>
        <taxon>Viridiplantae</taxon>
        <taxon>Streptophyta</taxon>
        <taxon>Embryophyta</taxon>
        <taxon>Tracheophyta</taxon>
        <taxon>Spermatophyta</taxon>
        <taxon>Magnoliopsida</taxon>
        <taxon>Liliopsida</taxon>
        <taxon>Poales</taxon>
        <taxon>Poaceae</taxon>
        <taxon>BOP clade</taxon>
        <taxon>Oryzoideae</taxon>
        <taxon>Oryzeae</taxon>
        <taxon>Oryzinae</taxon>
        <taxon>Oryza</taxon>
        <taxon>Oryza sativa</taxon>
    </lineage>
</organism>
<dbReference type="Gramene" id="Os05t0128100-02">
    <property type="protein sequence ID" value="Os05t0128100-02"/>
    <property type="gene ID" value="Os05g0128100"/>
</dbReference>
<reference evidence="3 4" key="3">
    <citation type="journal article" date="2013" name="Rice">
        <title>Improvement of the Oryza sativa Nipponbare reference genome using next generation sequence and optical map data.</title>
        <authorList>
            <person name="Kawahara Y."/>
            <person name="de la Bastide M."/>
            <person name="Hamilton J.P."/>
            <person name="Kanamori H."/>
            <person name="McCombie W.R."/>
            <person name="Ouyang S."/>
            <person name="Schwartz D.C."/>
            <person name="Tanaka T."/>
            <person name="Wu J."/>
            <person name="Zhou S."/>
            <person name="Childs K.L."/>
            <person name="Davidson R.M."/>
            <person name="Lin H."/>
            <person name="Quesada-Ocampo L."/>
            <person name="Vaillancourt B."/>
            <person name="Sakai H."/>
            <person name="Lee S.S."/>
            <person name="Kim J."/>
            <person name="Numa H."/>
            <person name="Itoh T."/>
            <person name="Buell C.R."/>
            <person name="Matsumoto T."/>
        </authorList>
    </citation>
    <scope>NUCLEOTIDE SEQUENCE [LARGE SCALE GENOMIC DNA]</scope>
    <source>
        <strain evidence="4">cv. Nipponbare</strain>
    </source>
</reference>
<gene>
    <name evidence="3" type="ordered locus">Os05g0128100</name>
    <name evidence="3" type="ORF">OSNPB_050128100</name>
</gene>
<keyword evidence="5 6" id="KW-1267">Proteomics identification</keyword>
<keyword evidence="2" id="KW-0812">Transmembrane</keyword>
<dbReference type="ExpressionAtlas" id="A0A0P0WHJ2">
    <property type="expression patterns" value="baseline and differential"/>
</dbReference>
<dbReference type="PANTHER" id="PTHR37196">
    <property type="entry name" value="TRANSMEMBRANE PROTEIN"/>
    <property type="match status" value="1"/>
</dbReference>
<accession>A0A0P0WHJ2</accession>
<sequence>MEAAAALTTTTGAQYSCCFGLAHGGAAQRRRRTAAGFGAARWSGRRLRALPPQVSEFLSPEQLVPGSPADTGDVSSLIPISALMLFFYFVSNWVVPELIMKDLQEPKKAEESEEAASSPAATMSVAGDGQPEAKIRLKVKKTKKNKKAAMKV</sequence>
<reference evidence="3 4" key="2">
    <citation type="journal article" date="2013" name="Plant Cell Physiol.">
        <title>Rice Annotation Project Database (RAP-DB): an integrative and interactive database for rice genomics.</title>
        <authorList>
            <person name="Sakai H."/>
            <person name="Lee S.S."/>
            <person name="Tanaka T."/>
            <person name="Numa H."/>
            <person name="Kim J."/>
            <person name="Kawahara Y."/>
            <person name="Wakimoto H."/>
            <person name="Yang C.C."/>
            <person name="Iwamoto M."/>
            <person name="Abe T."/>
            <person name="Yamada Y."/>
            <person name="Muto A."/>
            <person name="Inokuchi H."/>
            <person name="Ikemura T."/>
            <person name="Matsumoto T."/>
            <person name="Sasaki T."/>
            <person name="Itoh T."/>
        </authorList>
    </citation>
    <scope>NUCLEOTIDE SEQUENCE [LARGE SCALE GENOMIC DNA]</scope>
    <source>
        <strain evidence="4">cv. Nipponbare</strain>
    </source>
</reference>
<dbReference type="eggNOG" id="KOG3682">
    <property type="taxonomic scope" value="Eukaryota"/>
</dbReference>
<keyword evidence="2" id="KW-0472">Membrane</keyword>
<dbReference type="OMA" id="WVVPEFI"/>
<feature type="transmembrane region" description="Helical" evidence="2">
    <location>
        <begin position="77"/>
        <end position="95"/>
    </location>
</feature>
<dbReference type="PANTHER" id="PTHR37196:SF2">
    <property type="entry name" value="TRANSMEMBRANE PROTEIN"/>
    <property type="match status" value="1"/>
</dbReference>
<evidence type="ECO:0000256" key="1">
    <source>
        <dbReference type="SAM" id="MobiDB-lite"/>
    </source>
</evidence>
<dbReference type="EMBL" id="AP014961">
    <property type="protein sequence ID" value="BAS92085.1"/>
    <property type="molecule type" value="Genomic_DNA"/>
</dbReference>
<dbReference type="STRING" id="39947.A0A0P0WHJ2"/>
<proteinExistence type="evidence at protein level"/>
<name>A0A0P0WHJ2_ORYSJ</name>
<reference evidence="4" key="1">
    <citation type="journal article" date="2005" name="Nature">
        <title>The map-based sequence of the rice genome.</title>
        <authorList>
            <consortium name="International rice genome sequencing project (IRGSP)"/>
            <person name="Matsumoto T."/>
            <person name="Wu J."/>
            <person name="Kanamori H."/>
            <person name="Katayose Y."/>
            <person name="Fujisawa M."/>
            <person name="Namiki N."/>
            <person name="Mizuno H."/>
            <person name="Yamamoto K."/>
            <person name="Antonio B.A."/>
            <person name="Baba T."/>
            <person name="Sakata K."/>
            <person name="Nagamura Y."/>
            <person name="Aoki H."/>
            <person name="Arikawa K."/>
            <person name="Arita K."/>
            <person name="Bito T."/>
            <person name="Chiden Y."/>
            <person name="Fujitsuka N."/>
            <person name="Fukunaka R."/>
            <person name="Hamada M."/>
            <person name="Harada C."/>
            <person name="Hayashi A."/>
            <person name="Hijishita S."/>
            <person name="Honda M."/>
            <person name="Hosokawa S."/>
            <person name="Ichikawa Y."/>
            <person name="Idonuma A."/>
            <person name="Iijima M."/>
            <person name="Ikeda M."/>
            <person name="Ikeno M."/>
            <person name="Ito K."/>
            <person name="Ito S."/>
            <person name="Ito T."/>
            <person name="Ito Y."/>
            <person name="Ito Y."/>
            <person name="Iwabuchi A."/>
            <person name="Kamiya K."/>
            <person name="Karasawa W."/>
            <person name="Kurita K."/>
            <person name="Katagiri S."/>
            <person name="Kikuta A."/>
            <person name="Kobayashi H."/>
            <person name="Kobayashi N."/>
            <person name="Machita K."/>
            <person name="Maehara T."/>
            <person name="Masukawa M."/>
            <person name="Mizubayashi T."/>
            <person name="Mukai Y."/>
            <person name="Nagasaki H."/>
            <person name="Nagata Y."/>
            <person name="Naito S."/>
            <person name="Nakashima M."/>
            <person name="Nakama Y."/>
            <person name="Nakamichi Y."/>
            <person name="Nakamura M."/>
            <person name="Meguro A."/>
            <person name="Negishi M."/>
            <person name="Ohta I."/>
            <person name="Ohta T."/>
            <person name="Okamoto M."/>
            <person name="Ono N."/>
            <person name="Saji S."/>
            <person name="Sakaguchi M."/>
            <person name="Sakai K."/>
            <person name="Shibata M."/>
            <person name="Shimokawa T."/>
            <person name="Song J."/>
            <person name="Takazaki Y."/>
            <person name="Terasawa K."/>
            <person name="Tsugane M."/>
            <person name="Tsuji K."/>
            <person name="Ueda S."/>
            <person name="Waki K."/>
            <person name="Yamagata H."/>
            <person name="Yamamoto M."/>
            <person name="Yamamoto S."/>
            <person name="Yamane H."/>
            <person name="Yoshiki S."/>
            <person name="Yoshihara R."/>
            <person name="Yukawa K."/>
            <person name="Zhong H."/>
            <person name="Yano M."/>
            <person name="Yuan Q."/>
            <person name="Ouyang S."/>
            <person name="Liu J."/>
            <person name="Jones K.M."/>
            <person name="Gansberger K."/>
            <person name="Moffat K."/>
            <person name="Hill J."/>
            <person name="Bera J."/>
            <person name="Fadrosh D."/>
            <person name="Jin S."/>
            <person name="Johri S."/>
            <person name="Kim M."/>
            <person name="Overton L."/>
            <person name="Reardon M."/>
            <person name="Tsitrin T."/>
            <person name="Vuong H."/>
            <person name="Weaver B."/>
            <person name="Ciecko A."/>
            <person name="Tallon L."/>
            <person name="Jackson J."/>
            <person name="Pai G."/>
            <person name="Aken S.V."/>
            <person name="Utterback T."/>
            <person name="Reidmuller S."/>
            <person name="Feldblyum T."/>
            <person name="Hsiao J."/>
            <person name="Zismann V."/>
            <person name="Iobst S."/>
            <person name="de Vazeille A.R."/>
            <person name="Buell C.R."/>
            <person name="Ying K."/>
            <person name="Li Y."/>
            <person name="Lu T."/>
            <person name="Huang Y."/>
            <person name="Zhao Q."/>
            <person name="Feng Q."/>
            <person name="Zhang L."/>
            <person name="Zhu J."/>
            <person name="Weng Q."/>
            <person name="Mu J."/>
            <person name="Lu Y."/>
            <person name="Fan D."/>
            <person name="Liu Y."/>
            <person name="Guan J."/>
            <person name="Zhang Y."/>
            <person name="Yu S."/>
            <person name="Liu X."/>
            <person name="Zhang Y."/>
            <person name="Hong G."/>
            <person name="Han B."/>
            <person name="Choisne N."/>
            <person name="Demange N."/>
            <person name="Orjeda G."/>
            <person name="Samain S."/>
            <person name="Cattolico L."/>
            <person name="Pelletier E."/>
            <person name="Couloux A."/>
            <person name="Segurens B."/>
            <person name="Wincker P."/>
            <person name="D'Hont A."/>
            <person name="Scarpelli C."/>
            <person name="Weissenbach J."/>
            <person name="Salanoubat M."/>
            <person name="Quetier F."/>
            <person name="Yu Y."/>
            <person name="Kim H.R."/>
            <person name="Rambo T."/>
            <person name="Currie J."/>
            <person name="Collura K."/>
            <person name="Luo M."/>
            <person name="Yang T."/>
            <person name="Ammiraju J.S.S."/>
            <person name="Engler F."/>
            <person name="Soderlund C."/>
            <person name="Wing R.A."/>
            <person name="Palmer L.E."/>
            <person name="de la Bastide M."/>
            <person name="Spiegel L."/>
            <person name="Nascimento L."/>
            <person name="Zutavern T."/>
            <person name="O'Shaughnessy A."/>
            <person name="Dike S."/>
            <person name="Dedhia N."/>
            <person name="Preston R."/>
            <person name="Balija V."/>
            <person name="McCombie W.R."/>
            <person name="Chow T."/>
            <person name="Chen H."/>
            <person name="Chung M."/>
            <person name="Chen C."/>
            <person name="Shaw J."/>
            <person name="Wu H."/>
            <person name="Hsiao K."/>
            <person name="Chao Y."/>
            <person name="Chu M."/>
            <person name="Cheng C."/>
            <person name="Hour A."/>
            <person name="Lee P."/>
            <person name="Lin S."/>
            <person name="Lin Y."/>
            <person name="Liou J."/>
            <person name="Liu S."/>
            <person name="Hsing Y."/>
            <person name="Raghuvanshi S."/>
            <person name="Mohanty A."/>
            <person name="Bharti A.K."/>
            <person name="Gaur A."/>
            <person name="Gupta V."/>
            <person name="Kumar D."/>
            <person name="Ravi V."/>
            <person name="Vij S."/>
            <person name="Kapur A."/>
            <person name="Khurana P."/>
            <person name="Khurana P."/>
            <person name="Khurana J.P."/>
            <person name="Tyagi A.K."/>
            <person name="Gaikwad K."/>
            <person name="Singh A."/>
            <person name="Dalal V."/>
            <person name="Srivastava S."/>
            <person name="Dixit A."/>
            <person name="Pal A.K."/>
            <person name="Ghazi I.A."/>
            <person name="Yadav M."/>
            <person name="Pandit A."/>
            <person name="Bhargava A."/>
            <person name="Sureshbabu K."/>
            <person name="Batra K."/>
            <person name="Sharma T.R."/>
            <person name="Mohapatra T."/>
            <person name="Singh N.K."/>
            <person name="Messing J."/>
            <person name="Nelson A.B."/>
            <person name="Fuks G."/>
            <person name="Kavchok S."/>
            <person name="Keizer G."/>
            <person name="Linton E."/>
            <person name="Llaca V."/>
            <person name="Song R."/>
            <person name="Tanyolac B."/>
            <person name="Young S."/>
            <person name="Ho-Il K."/>
            <person name="Hahn J.H."/>
            <person name="Sangsakoo G."/>
            <person name="Vanavichit A."/>
            <person name="de Mattos Luiz.A.T."/>
            <person name="Zimmer P.D."/>
            <person name="Malone G."/>
            <person name="Dellagostin O."/>
            <person name="de Oliveira A.C."/>
            <person name="Bevan M."/>
            <person name="Bancroft I."/>
            <person name="Minx P."/>
            <person name="Cordum H."/>
            <person name="Wilson R."/>
            <person name="Cheng Z."/>
            <person name="Jin W."/>
            <person name="Jiang J."/>
            <person name="Leong S.A."/>
            <person name="Iwama H."/>
            <person name="Gojobori T."/>
            <person name="Itoh T."/>
            <person name="Niimura Y."/>
            <person name="Fujii Y."/>
            <person name="Habara T."/>
            <person name="Sakai H."/>
            <person name="Sato Y."/>
            <person name="Wilson G."/>
            <person name="Kumar K."/>
            <person name="McCouch S."/>
            <person name="Juretic N."/>
            <person name="Hoen D."/>
            <person name="Wright S."/>
            <person name="Bruskiewich R."/>
            <person name="Bureau T."/>
            <person name="Miyao A."/>
            <person name="Hirochika H."/>
            <person name="Nishikawa T."/>
            <person name="Kadowaki K."/>
            <person name="Sugiura M."/>
            <person name="Burr B."/>
            <person name="Sasaki T."/>
        </authorList>
    </citation>
    <scope>NUCLEOTIDE SEQUENCE [LARGE SCALE GENOMIC DNA]</scope>
    <source>
        <strain evidence="4">cv. Nipponbare</strain>
    </source>
</reference>
<dbReference type="FunCoup" id="A0A0P0WHJ2">
    <property type="interactions" value="1"/>
</dbReference>
<dbReference type="KEGG" id="osa:4337691"/>
<feature type="compositionally biased region" description="Basic residues" evidence="1">
    <location>
        <begin position="136"/>
        <end position="152"/>
    </location>
</feature>
<evidence type="ECO:0000256" key="2">
    <source>
        <dbReference type="SAM" id="Phobius"/>
    </source>
</evidence>
<feature type="region of interest" description="Disordered" evidence="1">
    <location>
        <begin position="104"/>
        <end position="152"/>
    </location>
</feature>
<dbReference type="OrthoDB" id="1932652at2759"/>